<evidence type="ECO:0000256" key="1">
    <source>
        <dbReference type="SAM" id="MobiDB-lite"/>
    </source>
</evidence>
<dbReference type="PANTHER" id="PTHR47915:SF1">
    <property type="entry name" value="SI:DKEY-19B23.7"/>
    <property type="match status" value="1"/>
</dbReference>
<sequence length="274" mass="31026">MATIAPKSPNLSSPAAGPHKKSLSPFLSDLVLFGCLQCFVHFDTRSRSKEELIVTIKSPRGSEEAVPLLQRLRSPTKPVPPPFSTPNDSSVPGSPKLLRASFTANTTAPASPKPLRSSFNRLQPPNISIHGDINAGRVQRLRAPVMQTQNTWDEYCDHHLTSEQQTKDAVLLVAAYARYGHPHVWLRSESKEDNEQPLELSTIKRWSTEGIRVWQVLEELLRVSKETNVVNPFQIDFRKLRQVPDLERSVLTASLLRMLRKIYQQKPNYHVERL</sequence>
<reference evidence="3 4" key="1">
    <citation type="journal article" date="2018" name="Genome Biol. Evol.">
        <title>Multiple Roots of Fruiting Body Formation in Amoebozoa.</title>
        <authorList>
            <person name="Hillmann F."/>
            <person name="Forbes G."/>
            <person name="Novohradska S."/>
            <person name="Ferling I."/>
            <person name="Riege K."/>
            <person name="Groth M."/>
            <person name="Westermann M."/>
            <person name="Marz M."/>
            <person name="Spaller T."/>
            <person name="Winckler T."/>
            <person name="Schaap P."/>
            <person name="Glockner G."/>
        </authorList>
    </citation>
    <scope>NUCLEOTIDE SEQUENCE [LARGE SCALE GENOMIC DNA]</scope>
    <source>
        <strain evidence="3 4">Jena</strain>
    </source>
</reference>
<accession>A0A2P6N763</accession>
<proteinExistence type="predicted"/>
<dbReference type="Pfam" id="PF25377">
    <property type="entry name" value="DUF7886"/>
    <property type="match status" value="1"/>
</dbReference>
<dbReference type="InterPro" id="IPR057208">
    <property type="entry name" value="DUF7886"/>
</dbReference>
<comment type="caution">
    <text evidence="3">The sequence shown here is derived from an EMBL/GenBank/DDBJ whole genome shotgun (WGS) entry which is preliminary data.</text>
</comment>
<gene>
    <name evidence="3" type="ORF">PROFUN_12542</name>
</gene>
<organism evidence="3 4">
    <name type="scientific">Planoprotostelium fungivorum</name>
    <dbReference type="NCBI Taxonomy" id="1890364"/>
    <lineage>
        <taxon>Eukaryota</taxon>
        <taxon>Amoebozoa</taxon>
        <taxon>Evosea</taxon>
        <taxon>Variosea</taxon>
        <taxon>Cavosteliida</taxon>
        <taxon>Cavosteliaceae</taxon>
        <taxon>Planoprotostelium</taxon>
    </lineage>
</organism>
<dbReference type="AlphaFoldDB" id="A0A2P6N763"/>
<dbReference type="PANTHER" id="PTHR47915">
    <property type="entry name" value="SI:DKEY-19B23.7"/>
    <property type="match status" value="1"/>
</dbReference>
<dbReference type="Proteomes" id="UP000241769">
    <property type="component" value="Unassembled WGS sequence"/>
</dbReference>
<evidence type="ECO:0000259" key="2">
    <source>
        <dbReference type="Pfam" id="PF25377"/>
    </source>
</evidence>
<feature type="region of interest" description="Disordered" evidence="1">
    <location>
        <begin position="73"/>
        <end position="97"/>
    </location>
</feature>
<keyword evidence="4" id="KW-1185">Reference proteome</keyword>
<dbReference type="OrthoDB" id="239865at2759"/>
<protein>
    <recommendedName>
        <fullName evidence="2">DUF7886 domain-containing protein</fullName>
    </recommendedName>
</protein>
<evidence type="ECO:0000313" key="4">
    <source>
        <dbReference type="Proteomes" id="UP000241769"/>
    </source>
</evidence>
<evidence type="ECO:0000313" key="3">
    <source>
        <dbReference type="EMBL" id="PRP79788.1"/>
    </source>
</evidence>
<name>A0A2P6N763_9EUKA</name>
<feature type="domain" description="DUF7886" evidence="2">
    <location>
        <begin position="157"/>
        <end position="268"/>
    </location>
</feature>
<dbReference type="InParanoid" id="A0A2P6N763"/>
<dbReference type="EMBL" id="MDYQ01000170">
    <property type="protein sequence ID" value="PRP79788.1"/>
    <property type="molecule type" value="Genomic_DNA"/>
</dbReference>